<organism evidence="1">
    <name type="scientific">marine sediment metagenome</name>
    <dbReference type="NCBI Taxonomy" id="412755"/>
    <lineage>
        <taxon>unclassified sequences</taxon>
        <taxon>metagenomes</taxon>
        <taxon>ecological metagenomes</taxon>
    </lineage>
</organism>
<evidence type="ECO:0000313" key="1">
    <source>
        <dbReference type="EMBL" id="KKO11104.1"/>
    </source>
</evidence>
<name>A0A0F9Z1Y2_9ZZZZ</name>
<accession>A0A0F9Z1Y2</accession>
<proteinExistence type="predicted"/>
<gene>
    <name evidence="1" type="ORF">LCGC14_0015800</name>
</gene>
<dbReference type="InterPro" id="IPR002591">
    <property type="entry name" value="Phosphodiest/P_Trfase"/>
</dbReference>
<dbReference type="PANTHER" id="PTHR10151:SF120">
    <property type="entry name" value="BIS(5'-ADENOSYL)-TRIPHOSPHATASE"/>
    <property type="match status" value="1"/>
</dbReference>
<dbReference type="Pfam" id="PF01663">
    <property type="entry name" value="Phosphodiest"/>
    <property type="match status" value="2"/>
</dbReference>
<dbReference type="GO" id="GO:0016787">
    <property type="term" value="F:hydrolase activity"/>
    <property type="evidence" value="ECO:0007669"/>
    <property type="project" value="UniProtKB-ARBA"/>
</dbReference>
<dbReference type="PANTHER" id="PTHR10151">
    <property type="entry name" value="ECTONUCLEOTIDE PYROPHOSPHATASE/PHOSPHODIESTERASE"/>
    <property type="match status" value="1"/>
</dbReference>
<dbReference type="AlphaFoldDB" id="A0A0F9Z1Y2"/>
<comment type="caution">
    <text evidence="1">The sequence shown here is derived from an EMBL/GenBank/DDBJ whole genome shotgun (WGS) entry which is preliminary data.</text>
</comment>
<dbReference type="InterPro" id="IPR017850">
    <property type="entry name" value="Alkaline_phosphatase_core_sf"/>
</dbReference>
<sequence>MKAERLMLIGFDGAMPEHLEKFVAEGVMPNVAELMKKGAYARALSCPPVDTPTNWTTIVTGAWPGTHGITSFTGHTPGEPLDVGFDTSGPQATTHCKAEYLWDVAERAGKRVVVLNYMCSWPPTMAGGITIGGFDMNGRYQAGEAVFLAAGEFGHEGFSPVEIEFAEAAGWDNLPISHQPPLAATMSGAHQLLLIDSNGSGYDRLLVCAAQDAAEPLADLQVDRWSGWLFQTAAREGKDVDVAFRFRLNALSADGKQVEVFRTPLYMLDGWAHPPEVAREIVDKLGPCASGADAGAGWEHPDLRFEDDQLLQIHFESVQHQLNYLVDVARFLNDTRGWDVLITQVHLQDILCHHDIFGLIDPACPAATPEKAQRQWEIVRQHYRLMDEQVGRFVAECGGEDTVTVVVSDHAAVPFNKVISTNQVLQAAGLLKIDLDAATGEVNIDWSQTKAYCPFFLPEEFIWVNLKGRDPQGSVEPADYDDVVDQVISALCDLRDPETGQCPVAKALRKADARYLGHYGERASDVIYFWQPGYGMSSALLRPNDQIGELVVQAPGWGDHSGYLPTAQSGGCSNNAVFVIAGPGVQQGVRCDEPIRLIDVAPTVSHLLNIPAPAQADGCVVRVLLDT</sequence>
<protein>
    <submittedName>
        <fullName evidence="1">Uncharacterized protein</fullName>
    </submittedName>
</protein>
<dbReference type="SUPFAM" id="SSF53649">
    <property type="entry name" value="Alkaline phosphatase-like"/>
    <property type="match status" value="1"/>
</dbReference>
<dbReference type="Gene3D" id="3.40.720.10">
    <property type="entry name" value="Alkaline Phosphatase, subunit A"/>
    <property type="match status" value="2"/>
</dbReference>
<dbReference type="EMBL" id="LAZR01000003">
    <property type="protein sequence ID" value="KKO11104.1"/>
    <property type="molecule type" value="Genomic_DNA"/>
</dbReference>
<reference evidence="1" key="1">
    <citation type="journal article" date="2015" name="Nature">
        <title>Complex archaea that bridge the gap between prokaryotes and eukaryotes.</title>
        <authorList>
            <person name="Spang A."/>
            <person name="Saw J.H."/>
            <person name="Jorgensen S.L."/>
            <person name="Zaremba-Niedzwiedzka K."/>
            <person name="Martijn J."/>
            <person name="Lind A.E."/>
            <person name="van Eijk R."/>
            <person name="Schleper C."/>
            <person name="Guy L."/>
            <person name="Ettema T.J."/>
        </authorList>
    </citation>
    <scope>NUCLEOTIDE SEQUENCE</scope>
</reference>